<reference evidence="2 3" key="1">
    <citation type="submission" date="2019-03" db="EMBL/GenBank/DDBJ databases">
        <authorList>
            <person name="Jensen L."/>
            <person name="Storgaard J."/>
            <person name="Sulaj E."/>
            <person name="Schramm A."/>
            <person name="Marshall I.P.G."/>
        </authorList>
    </citation>
    <scope>NUCLEOTIDE SEQUENCE [LARGE SCALE GENOMIC DNA]</scope>
    <source>
        <strain evidence="2 3">2017H2G3</strain>
    </source>
</reference>
<organism evidence="2 3">
    <name type="scientific">Cytobacillus praedii</name>
    <dbReference type="NCBI Taxonomy" id="1742358"/>
    <lineage>
        <taxon>Bacteria</taxon>
        <taxon>Bacillati</taxon>
        <taxon>Bacillota</taxon>
        <taxon>Bacilli</taxon>
        <taxon>Bacillales</taxon>
        <taxon>Bacillaceae</taxon>
        <taxon>Cytobacillus</taxon>
    </lineage>
</organism>
<keyword evidence="1" id="KW-0812">Transmembrane</keyword>
<feature type="transmembrane region" description="Helical" evidence="1">
    <location>
        <begin position="242"/>
        <end position="265"/>
    </location>
</feature>
<feature type="transmembrane region" description="Helical" evidence="1">
    <location>
        <begin position="199"/>
        <end position="221"/>
    </location>
</feature>
<dbReference type="InterPro" id="IPR025291">
    <property type="entry name" value="DUF4153"/>
</dbReference>
<evidence type="ECO:0000313" key="3">
    <source>
        <dbReference type="Proteomes" id="UP000293846"/>
    </source>
</evidence>
<dbReference type="EMBL" id="SJTH01000046">
    <property type="protein sequence ID" value="TCJ01902.1"/>
    <property type="molecule type" value="Genomic_DNA"/>
</dbReference>
<evidence type="ECO:0000313" key="2">
    <source>
        <dbReference type="EMBL" id="TCJ01902.1"/>
    </source>
</evidence>
<name>A0A4R1AXI6_9BACI</name>
<comment type="caution">
    <text evidence="2">The sequence shown here is derived from an EMBL/GenBank/DDBJ whole genome shotgun (WGS) entry which is preliminary data.</text>
</comment>
<dbReference type="OrthoDB" id="9767931at2"/>
<gene>
    <name evidence="2" type="ORF">E0Y62_21840</name>
</gene>
<proteinExistence type="predicted"/>
<feature type="transmembrane region" description="Helical" evidence="1">
    <location>
        <begin position="61"/>
        <end position="78"/>
    </location>
</feature>
<feature type="transmembrane region" description="Helical" evidence="1">
    <location>
        <begin position="33"/>
        <end position="49"/>
    </location>
</feature>
<feature type="transmembrane region" description="Helical" evidence="1">
    <location>
        <begin position="157"/>
        <end position="176"/>
    </location>
</feature>
<evidence type="ECO:0000256" key="1">
    <source>
        <dbReference type="SAM" id="Phobius"/>
    </source>
</evidence>
<accession>A0A4R1AXI6</accession>
<sequence length="486" mass="56640">MELKIEKRDWLFFLLCLIAGVIAEEAFFRDEIGISYFIFIAVFYTIFYWRFRSFSFSHQRVGYLILISIWLLAAGYYMNDTILFYALNILVIPSLVIFHLALITSPKKMEWNKLFFILYTTLKLAHGVRYAGIFIRHIAKKINRGNNSKHNNVLKKVLIGVAIAVPFLFVVLNLLMSADAQFERLLSNIPNLFNFQTEYFFRIIIILIYTLGFFGFMQVLLQKKVQIVQKEGTYKLPQMDGVVTLTVLLLLDLVYLLFVVVQFKYFFSGTLGDGFTYAEYARRGFFELLFVTLINLTVTMGVINFTKSVLGKLKTTIRFALSLLVLSSGVLLISAFMRMSMYEDAYGFTFTRVLVTSFMIFLMVIFAYTLLKIWLDRLSLFHFYFITSLIYYAGMNVINFDQIVVDRNIERYETTGKIDIHYLNSFSSTGVLGLIELYEKNPDVPGLEALLKQRKAEREYLNPDTWQSHNLMRDKAYKRLGKLELN</sequence>
<feature type="transmembrane region" description="Helical" evidence="1">
    <location>
        <begin position="317"/>
        <end position="337"/>
    </location>
</feature>
<feature type="transmembrane region" description="Helical" evidence="1">
    <location>
        <begin position="285"/>
        <end position="305"/>
    </location>
</feature>
<protein>
    <submittedName>
        <fullName evidence="2">DUF4173 domain-containing protein</fullName>
    </submittedName>
</protein>
<dbReference type="STRING" id="1742358.GCA_001439605_02396"/>
<keyword evidence="3" id="KW-1185">Reference proteome</keyword>
<feature type="transmembrane region" description="Helical" evidence="1">
    <location>
        <begin position="349"/>
        <end position="371"/>
    </location>
</feature>
<dbReference type="AlphaFoldDB" id="A0A4R1AXI6"/>
<dbReference type="Proteomes" id="UP000293846">
    <property type="component" value="Unassembled WGS sequence"/>
</dbReference>
<keyword evidence="1" id="KW-0472">Membrane</keyword>
<feature type="transmembrane region" description="Helical" evidence="1">
    <location>
        <begin position="84"/>
        <end position="103"/>
    </location>
</feature>
<feature type="transmembrane region" description="Helical" evidence="1">
    <location>
        <begin position="378"/>
        <end position="398"/>
    </location>
</feature>
<keyword evidence="1" id="KW-1133">Transmembrane helix</keyword>
<dbReference type="Pfam" id="PF13687">
    <property type="entry name" value="DUF4153"/>
    <property type="match status" value="1"/>
</dbReference>
<dbReference type="RefSeq" id="WP_131238143.1">
    <property type="nucleotide sequence ID" value="NZ_SJTH01000046.1"/>
</dbReference>